<proteinExistence type="predicted"/>
<sequence length="171" mass="19379">MAATGVFEDEGSQPSISNYLNGTLDQNRGLHGGHDNWQLLGPENVDEALQPVRSQSDDEFPEHYLPGLPTPAPTRRRRIRIDHIDQYAYHSPAHEGTCLHGNSAAHQVTLVWVRQCCRAVVLRMDYRLPDQSRAQQDMWLLAPTARMSSALPSQYLLVSFTDMRSFLLLRI</sequence>
<accession>A0AAW1QMB9</accession>
<keyword evidence="3" id="KW-1185">Reference proteome</keyword>
<protein>
    <submittedName>
        <fullName evidence="2">Uncharacterized protein</fullName>
    </submittedName>
</protein>
<name>A0AAW1QMB9_9CHLO</name>
<dbReference type="EMBL" id="JALJOS010000032">
    <property type="protein sequence ID" value="KAK9822410.1"/>
    <property type="molecule type" value="Genomic_DNA"/>
</dbReference>
<dbReference type="Proteomes" id="UP001438707">
    <property type="component" value="Unassembled WGS sequence"/>
</dbReference>
<dbReference type="AlphaFoldDB" id="A0AAW1QMB9"/>
<gene>
    <name evidence="2" type="ORF">WJX74_002725</name>
</gene>
<evidence type="ECO:0000313" key="3">
    <source>
        <dbReference type="Proteomes" id="UP001438707"/>
    </source>
</evidence>
<feature type="region of interest" description="Disordered" evidence="1">
    <location>
        <begin position="1"/>
        <end position="20"/>
    </location>
</feature>
<evidence type="ECO:0000313" key="2">
    <source>
        <dbReference type="EMBL" id="KAK9822410.1"/>
    </source>
</evidence>
<comment type="caution">
    <text evidence="2">The sequence shown here is derived from an EMBL/GenBank/DDBJ whole genome shotgun (WGS) entry which is preliminary data.</text>
</comment>
<reference evidence="2 3" key="1">
    <citation type="journal article" date="2024" name="Nat. Commun.">
        <title>Phylogenomics reveals the evolutionary origins of lichenization in chlorophyte algae.</title>
        <authorList>
            <person name="Puginier C."/>
            <person name="Libourel C."/>
            <person name="Otte J."/>
            <person name="Skaloud P."/>
            <person name="Haon M."/>
            <person name="Grisel S."/>
            <person name="Petersen M."/>
            <person name="Berrin J.G."/>
            <person name="Delaux P.M."/>
            <person name="Dal Grande F."/>
            <person name="Keller J."/>
        </authorList>
    </citation>
    <scope>NUCLEOTIDE SEQUENCE [LARGE SCALE GENOMIC DNA]</scope>
    <source>
        <strain evidence="2 3">SAG 2145</strain>
    </source>
</reference>
<evidence type="ECO:0000256" key="1">
    <source>
        <dbReference type="SAM" id="MobiDB-lite"/>
    </source>
</evidence>
<organism evidence="2 3">
    <name type="scientific">Apatococcus lobatus</name>
    <dbReference type="NCBI Taxonomy" id="904363"/>
    <lineage>
        <taxon>Eukaryota</taxon>
        <taxon>Viridiplantae</taxon>
        <taxon>Chlorophyta</taxon>
        <taxon>core chlorophytes</taxon>
        <taxon>Trebouxiophyceae</taxon>
        <taxon>Chlorellales</taxon>
        <taxon>Chlorellaceae</taxon>
        <taxon>Apatococcus</taxon>
    </lineage>
</organism>